<keyword evidence="1" id="KW-1133">Transmembrane helix</keyword>
<reference evidence="2 3" key="2">
    <citation type="submission" date="2017-10" db="EMBL/GenBank/DDBJ databases">
        <authorList>
            <person name="Banno H."/>
            <person name="Chua N.-H."/>
        </authorList>
    </citation>
    <scope>NUCLEOTIDE SEQUENCE [LARGE SCALE GENOMIC DNA]</scope>
    <source>
        <strain evidence="2 3">JK623</strain>
    </source>
</reference>
<reference evidence="2 3" key="1">
    <citation type="submission" date="2017-10" db="EMBL/GenBank/DDBJ databases">
        <title>Resolving the taxonomy of Roseburia spp., Eubacterium rectale and Agathobacter spp. through phylogenomic analysis.</title>
        <authorList>
            <person name="Sheridan P.O."/>
            <person name="Walker A.W."/>
            <person name="Duncan S.H."/>
            <person name="Scott K.P."/>
            <person name="Toole P.W.O."/>
            <person name="Luis P."/>
            <person name="Flint H.J."/>
        </authorList>
    </citation>
    <scope>NUCLEOTIDE SEQUENCE [LARGE SCALE GENOMIC DNA]</scope>
    <source>
        <strain evidence="2 3">JK623</strain>
    </source>
</reference>
<evidence type="ECO:0000313" key="3">
    <source>
        <dbReference type="Proteomes" id="UP000224563"/>
    </source>
</evidence>
<dbReference type="Proteomes" id="UP000224563">
    <property type="component" value="Unassembled WGS sequence"/>
</dbReference>
<keyword evidence="1" id="KW-0472">Membrane</keyword>
<keyword evidence="3" id="KW-1185">Reference proteome</keyword>
<dbReference type="AlphaFoldDB" id="A0A2G3E0L4"/>
<dbReference type="EMBL" id="PDYG01000123">
    <property type="protein sequence ID" value="PHU36826.1"/>
    <property type="molecule type" value="Genomic_DNA"/>
</dbReference>
<evidence type="ECO:0000256" key="1">
    <source>
        <dbReference type="SAM" id="Phobius"/>
    </source>
</evidence>
<sequence length="452" mass="49205">MYAQYAPQKKSKKGLITGLVCGGVAVVAAVVFVILFATGVIFAKPAKKVENAFKATAKDQGALAKALDLEELLSKSGAKEARVDFDIAEDMNTLQGTVALTTGGEIQELYAKVNGNMMGYAFDVDGKIQLTEDAILFGSSVLNDKLLKLGLDKMPGGYLGTMIDEQRFNQLAEVLKSAYQTLKKSDIDSSDAYQTVHDWFYGLEFEKLDKKEFEIDGKDVSCGGYEFTISADDIEKLIDDFGFLKDEQFKLAFEQAAGMSLDNALAAIRTVGDFKLQAYIYDGMLAALDLSIRDIGVTIEFQGGDYRTQNMAIAVANQTVFIKGSTEGDVETRSISYQDTEVLKYTYDAKSGDFVASMMDGDTEASIELNIKRTSDSLTVSVVDLKENGASIFADGQKANISFGISACDDVKELDGTVVDLGTLDEEGFNELADLLKDNLMMKFPSLFYLIG</sequence>
<comment type="caution">
    <text evidence="2">The sequence shown here is derived from an EMBL/GenBank/DDBJ whole genome shotgun (WGS) entry which is preliminary data.</text>
</comment>
<accession>A0A2G3E0L4</accession>
<keyword evidence="1" id="KW-0812">Transmembrane</keyword>
<organism evidence="2 3">
    <name type="scientific">Agathobacter ruminis</name>
    <dbReference type="NCBI Taxonomy" id="1712665"/>
    <lineage>
        <taxon>Bacteria</taxon>
        <taxon>Bacillati</taxon>
        <taxon>Bacillota</taxon>
        <taxon>Clostridia</taxon>
        <taxon>Lachnospirales</taxon>
        <taxon>Lachnospiraceae</taxon>
        <taxon>Agathobacter</taxon>
    </lineage>
</organism>
<proteinExistence type="predicted"/>
<evidence type="ECO:0000313" key="2">
    <source>
        <dbReference type="EMBL" id="PHU36826.1"/>
    </source>
</evidence>
<feature type="transmembrane region" description="Helical" evidence="1">
    <location>
        <begin position="15"/>
        <end position="43"/>
    </location>
</feature>
<name>A0A2G3E0L4_9FIRM</name>
<gene>
    <name evidence="2" type="ORF">CSX02_11680</name>
</gene>
<protein>
    <submittedName>
        <fullName evidence="2">Uncharacterized protein</fullName>
    </submittedName>
</protein>